<feature type="region of interest" description="Disordered" evidence="1">
    <location>
        <begin position="40"/>
        <end position="107"/>
    </location>
</feature>
<dbReference type="GeneTree" id="ENSGT00510000050141"/>
<dbReference type="Proteomes" id="UP000265020">
    <property type="component" value="Unassembled WGS sequence"/>
</dbReference>
<dbReference type="SUPFAM" id="SSF63451">
    <property type="entry name" value="LEM domain"/>
    <property type="match status" value="1"/>
</dbReference>
<keyword evidence="2" id="KW-0472">Membrane</keyword>
<dbReference type="FunFam" id="1.10.720.40:FF:000001">
    <property type="entry name" value="LEM domain containing 2, isoform CRA_a"/>
    <property type="match status" value="1"/>
</dbReference>
<keyword evidence="2" id="KW-0812">Transmembrane</keyword>
<name>A0A3Q2DTR5_CYPVA</name>
<evidence type="ECO:0000259" key="3">
    <source>
        <dbReference type="PROSITE" id="PS50954"/>
    </source>
</evidence>
<dbReference type="Pfam" id="PF03020">
    <property type="entry name" value="LEM"/>
    <property type="match status" value="1"/>
</dbReference>
<reference evidence="4" key="1">
    <citation type="submission" date="2025-08" db="UniProtKB">
        <authorList>
            <consortium name="Ensembl"/>
        </authorList>
    </citation>
    <scope>IDENTIFICATION</scope>
</reference>
<proteinExistence type="predicted"/>
<dbReference type="OMA" id="PMKSGQD"/>
<accession>A0A3Q2DTR5</accession>
<keyword evidence="2" id="KW-1133">Transmembrane helix</keyword>
<protein>
    <submittedName>
        <fullName evidence="4">Si:ch211-150o23.2</fullName>
    </submittedName>
</protein>
<evidence type="ECO:0000256" key="1">
    <source>
        <dbReference type="SAM" id="MobiDB-lite"/>
    </source>
</evidence>
<dbReference type="AlphaFoldDB" id="A0A3Q2DTR5"/>
<dbReference type="Gene3D" id="1.10.720.40">
    <property type="match status" value="1"/>
</dbReference>
<feature type="compositionally biased region" description="Basic and acidic residues" evidence="1">
    <location>
        <begin position="82"/>
        <end position="96"/>
    </location>
</feature>
<dbReference type="InterPro" id="IPR051656">
    <property type="entry name" value="LEM_domain"/>
</dbReference>
<feature type="transmembrane region" description="Helical" evidence="2">
    <location>
        <begin position="151"/>
        <end position="169"/>
    </location>
</feature>
<reference evidence="4" key="2">
    <citation type="submission" date="2025-09" db="UniProtKB">
        <authorList>
            <consortium name="Ensembl"/>
        </authorList>
    </citation>
    <scope>IDENTIFICATION</scope>
</reference>
<dbReference type="PROSITE" id="PS50954">
    <property type="entry name" value="LEM"/>
    <property type="match status" value="1"/>
</dbReference>
<evidence type="ECO:0000256" key="2">
    <source>
        <dbReference type="SAM" id="Phobius"/>
    </source>
</evidence>
<dbReference type="InterPro" id="IPR003887">
    <property type="entry name" value="LEM_dom"/>
</dbReference>
<dbReference type="SMART" id="SM00540">
    <property type="entry name" value="LEM"/>
    <property type="match status" value="1"/>
</dbReference>
<sequence length="182" mass="21203">MASLSNMSAQEISELLDEYGIKHGPVVESTRNLYVKKLKEAMAKGKKSKPSSDKTYYREEEEEVTYVYRTPPRSEMYEEGEPYMRSKTEWSEREYQNESYSSYSKSKPEYRERGYTHNMYDTPSTYSNSYLKSTASKSEVPKAQSSRLIPLWLQLIFFLGLAVFLYLVFSSMETNESIKGIV</sequence>
<evidence type="ECO:0000313" key="4">
    <source>
        <dbReference type="Ensembl" id="ENSCVAP00000023213.1"/>
    </source>
</evidence>
<evidence type="ECO:0000313" key="5">
    <source>
        <dbReference type="Proteomes" id="UP000265020"/>
    </source>
</evidence>
<feature type="domain" description="LEM" evidence="3">
    <location>
        <begin position="1"/>
        <end position="45"/>
    </location>
</feature>
<dbReference type="PANTHER" id="PTHR12019:SF5">
    <property type="entry name" value="EMERIN (EMERY-DREIFUSS MUSCULAR DYSTROPHY)"/>
    <property type="match status" value="1"/>
</dbReference>
<organism evidence="4 5">
    <name type="scientific">Cyprinodon variegatus</name>
    <name type="common">Sheepshead minnow</name>
    <dbReference type="NCBI Taxonomy" id="28743"/>
    <lineage>
        <taxon>Eukaryota</taxon>
        <taxon>Metazoa</taxon>
        <taxon>Chordata</taxon>
        <taxon>Craniata</taxon>
        <taxon>Vertebrata</taxon>
        <taxon>Euteleostomi</taxon>
        <taxon>Actinopterygii</taxon>
        <taxon>Neopterygii</taxon>
        <taxon>Teleostei</taxon>
        <taxon>Neoteleostei</taxon>
        <taxon>Acanthomorphata</taxon>
        <taxon>Ovalentaria</taxon>
        <taxon>Atherinomorphae</taxon>
        <taxon>Cyprinodontiformes</taxon>
        <taxon>Cyprinodontidae</taxon>
        <taxon>Cyprinodon</taxon>
    </lineage>
</organism>
<dbReference type="InterPro" id="IPR011015">
    <property type="entry name" value="LEM/LEM-like_dom_sf"/>
</dbReference>
<dbReference type="PANTHER" id="PTHR12019">
    <property type="entry name" value="LAMINA-ASSOCIATED POLYPEPTIDE THYMOPOIETIN"/>
    <property type="match status" value="1"/>
</dbReference>
<dbReference type="Ensembl" id="ENSCVAT00000007326.1">
    <property type="protein sequence ID" value="ENSCVAP00000023213.1"/>
    <property type="gene ID" value="ENSCVAG00000006381.1"/>
</dbReference>
<keyword evidence="5" id="KW-1185">Reference proteome</keyword>